<gene>
    <name evidence="1" type="ORF">KDW_05080</name>
</gene>
<dbReference type="AlphaFoldDB" id="A0A5J4KMG0"/>
<sequence>MCATDVPLEAQILSHIDPSKLWDPDAMIAQFHLIIRKIKAGFAAFFAFEPGIAGAFSRLHAFKESGKGLSQIKEGLIRGVFGDVPGPGKLLPPDGIKLFL</sequence>
<protein>
    <submittedName>
        <fullName evidence="1">Uncharacterized protein</fullName>
    </submittedName>
</protein>
<dbReference type="Proteomes" id="UP000326912">
    <property type="component" value="Unassembled WGS sequence"/>
</dbReference>
<evidence type="ECO:0000313" key="1">
    <source>
        <dbReference type="EMBL" id="GER86346.1"/>
    </source>
</evidence>
<reference evidence="1 2" key="1">
    <citation type="submission" date="2019-10" db="EMBL/GenBank/DDBJ databases">
        <title>Dictyobacter vulcani sp. nov., within the class Ktedonobacteria, isolated from soil of volcanic Mt. Zao.</title>
        <authorList>
            <person name="Zheng Y."/>
            <person name="Wang C.M."/>
            <person name="Sakai Y."/>
            <person name="Abe K."/>
            <person name="Yokota A."/>
            <person name="Yabe S."/>
        </authorList>
    </citation>
    <scope>NUCLEOTIDE SEQUENCE [LARGE SCALE GENOMIC DNA]</scope>
    <source>
        <strain evidence="1 2">W12</strain>
    </source>
</reference>
<keyword evidence="2" id="KW-1185">Reference proteome</keyword>
<organism evidence="1 2">
    <name type="scientific">Dictyobacter vulcani</name>
    <dbReference type="NCBI Taxonomy" id="2607529"/>
    <lineage>
        <taxon>Bacteria</taxon>
        <taxon>Bacillati</taxon>
        <taxon>Chloroflexota</taxon>
        <taxon>Ktedonobacteria</taxon>
        <taxon>Ktedonobacterales</taxon>
        <taxon>Dictyobacteraceae</taxon>
        <taxon>Dictyobacter</taxon>
    </lineage>
</organism>
<dbReference type="EMBL" id="BKZW01000001">
    <property type="protein sequence ID" value="GER86346.1"/>
    <property type="molecule type" value="Genomic_DNA"/>
</dbReference>
<accession>A0A5J4KMG0</accession>
<proteinExistence type="predicted"/>
<name>A0A5J4KMG0_9CHLR</name>
<comment type="caution">
    <text evidence="1">The sequence shown here is derived from an EMBL/GenBank/DDBJ whole genome shotgun (WGS) entry which is preliminary data.</text>
</comment>
<evidence type="ECO:0000313" key="2">
    <source>
        <dbReference type="Proteomes" id="UP000326912"/>
    </source>
</evidence>